<evidence type="ECO:0000256" key="1">
    <source>
        <dbReference type="SAM" id="SignalP"/>
    </source>
</evidence>
<proteinExistence type="predicted"/>
<accession>A0AAV9WW70</accession>
<comment type="caution">
    <text evidence="3">The sequence shown here is derived from an EMBL/GenBank/DDBJ whole genome shotgun (WGS) entry which is preliminary data.</text>
</comment>
<gene>
    <name evidence="3" type="ORF">TWF694_005217</name>
</gene>
<evidence type="ECO:0000259" key="2">
    <source>
        <dbReference type="Pfam" id="PF22974"/>
    </source>
</evidence>
<sequence>MHTRYSLLTGVVALLANNVDAAGCNADNVLRALRGKASDAINFCQTYTLSAATAGQSYPAYISQYSTAASRVSSACTCLVAAATTAATTMSTTTTAAPSSACNADNVLRALRGSSSSAVAFCNTYTLSAATAGQSYPAYISQYSASASRISSACTCLATGATTTTSSDPWFDPSPTVTKTDNSYHEATPVGTVTGLTIPIQTGSVEDSIPPAPAKAAFHGALVGENSEKVFIAVTNMTAKPEWPLVKLDDILPGLNGASPIVCGSETITLTFSDASYYNLALKSWASQFILITSGDCGNNNEMTLFKSSIKSSGANAIVLNAVATEIKDALAGLDTGFGHLPNPTLAQNRKRNIQKRNSFTDFWSGLWGDIKDVAVSAVKYIEKIGDLTKVTTVAWHMDAVWNSANLVLFDKVDVSCSHCGLVTDADVFGQVNVDFENLSETGILLGLEFTNPELTLDVSIDIIGATSTSGEYVFASAPIFYAITIPNILDIGPLIQLVAAVELTTDTGFAWQDIGLTAQWSGLQMGYNFITKQPFLGGSLIPSVTGNKGHFGSDFGITAIQEIDLEIWAGPRAKFGVTVCNTFDASADITFKLPSLHVTGTPKDAVSCGGVAGRDICVNVATSLEVSLNADFEAGVKDIVGLGAGFTIWHQQVPGTVYSGDFLIEYPQIAPGTK</sequence>
<keyword evidence="4" id="KW-1185">Reference proteome</keyword>
<feature type="chain" id="PRO_5043945394" description="DUF7029 domain-containing protein" evidence="1">
    <location>
        <begin position="22"/>
        <end position="675"/>
    </location>
</feature>
<dbReference type="Proteomes" id="UP001365542">
    <property type="component" value="Unassembled WGS sequence"/>
</dbReference>
<name>A0AAV9WW70_9PEZI</name>
<protein>
    <recommendedName>
        <fullName evidence="2">DUF7029 domain-containing protein</fullName>
    </recommendedName>
</protein>
<evidence type="ECO:0000313" key="4">
    <source>
        <dbReference type="Proteomes" id="UP001365542"/>
    </source>
</evidence>
<dbReference type="InterPro" id="IPR054293">
    <property type="entry name" value="DUF7029"/>
</dbReference>
<feature type="domain" description="DUF7029" evidence="2">
    <location>
        <begin position="239"/>
        <end position="331"/>
    </location>
</feature>
<keyword evidence="1" id="KW-0732">Signal</keyword>
<dbReference type="EMBL" id="JAVHJO010000016">
    <property type="protein sequence ID" value="KAK6526636.1"/>
    <property type="molecule type" value="Genomic_DNA"/>
</dbReference>
<organism evidence="3 4">
    <name type="scientific">Orbilia ellipsospora</name>
    <dbReference type="NCBI Taxonomy" id="2528407"/>
    <lineage>
        <taxon>Eukaryota</taxon>
        <taxon>Fungi</taxon>
        <taxon>Dikarya</taxon>
        <taxon>Ascomycota</taxon>
        <taxon>Pezizomycotina</taxon>
        <taxon>Orbiliomycetes</taxon>
        <taxon>Orbiliales</taxon>
        <taxon>Orbiliaceae</taxon>
        <taxon>Orbilia</taxon>
    </lineage>
</organism>
<dbReference type="AlphaFoldDB" id="A0AAV9WW70"/>
<evidence type="ECO:0000313" key="3">
    <source>
        <dbReference type="EMBL" id="KAK6526636.1"/>
    </source>
</evidence>
<dbReference type="Pfam" id="PF22974">
    <property type="entry name" value="DUF7029"/>
    <property type="match status" value="1"/>
</dbReference>
<feature type="signal peptide" evidence="1">
    <location>
        <begin position="1"/>
        <end position="21"/>
    </location>
</feature>
<reference evidence="3 4" key="1">
    <citation type="submission" date="2019-10" db="EMBL/GenBank/DDBJ databases">
        <authorList>
            <person name="Palmer J.M."/>
        </authorList>
    </citation>
    <scope>NUCLEOTIDE SEQUENCE [LARGE SCALE GENOMIC DNA]</scope>
    <source>
        <strain evidence="3 4">TWF694</strain>
    </source>
</reference>